<accession>A0A2G2VZS2</accession>
<reference evidence="3" key="2">
    <citation type="journal article" date="2017" name="J. Anim. Genet.">
        <title>Multiple reference genome sequences of hot pepper reveal the massive evolution of plant disease resistance genes by retroduplication.</title>
        <authorList>
            <person name="Kim S."/>
            <person name="Park J."/>
            <person name="Yeom S.-I."/>
            <person name="Kim Y.-M."/>
            <person name="Seo E."/>
            <person name="Kim K.-T."/>
            <person name="Kim M.-S."/>
            <person name="Lee J.M."/>
            <person name="Cheong K."/>
            <person name="Shin H.-S."/>
            <person name="Kim S.-B."/>
            <person name="Han K."/>
            <person name="Lee J."/>
            <person name="Park M."/>
            <person name="Lee H.-A."/>
            <person name="Lee H.-Y."/>
            <person name="Lee Y."/>
            <person name="Oh S."/>
            <person name="Lee J.H."/>
            <person name="Choi E."/>
            <person name="Choi E."/>
            <person name="Lee S.E."/>
            <person name="Jeon J."/>
            <person name="Kim H."/>
            <person name="Choi G."/>
            <person name="Song H."/>
            <person name="Lee J."/>
            <person name="Lee S.-C."/>
            <person name="Kwon J.-K."/>
            <person name="Lee H.-Y."/>
            <person name="Koo N."/>
            <person name="Hong Y."/>
            <person name="Kim R.W."/>
            <person name="Kang W.-H."/>
            <person name="Huh J.H."/>
            <person name="Kang B.-C."/>
            <person name="Yang T.-J."/>
            <person name="Lee Y.-H."/>
            <person name="Bennetzen J.L."/>
            <person name="Choi D."/>
        </authorList>
    </citation>
    <scope>NUCLEOTIDE SEQUENCE [LARGE SCALE GENOMIC DNA]</scope>
    <source>
        <strain evidence="3">cv. PBC81</strain>
    </source>
</reference>
<dbReference type="Gene3D" id="3.40.50.1820">
    <property type="entry name" value="alpha/beta hydrolase"/>
    <property type="match status" value="1"/>
</dbReference>
<gene>
    <name evidence="2" type="ORF">CQW23_22034</name>
</gene>
<dbReference type="PANTHER" id="PTHR11802">
    <property type="entry name" value="SERINE PROTEASE FAMILY S10 SERINE CARBOXYPEPTIDASE"/>
    <property type="match status" value="1"/>
</dbReference>
<dbReference type="InterPro" id="IPR029058">
    <property type="entry name" value="AB_hydrolase_fold"/>
</dbReference>
<dbReference type="PRINTS" id="PR00724">
    <property type="entry name" value="CRBOXYPTASEC"/>
</dbReference>
<organism evidence="2 3">
    <name type="scientific">Capsicum baccatum</name>
    <name type="common">Peruvian pepper</name>
    <dbReference type="NCBI Taxonomy" id="33114"/>
    <lineage>
        <taxon>Eukaryota</taxon>
        <taxon>Viridiplantae</taxon>
        <taxon>Streptophyta</taxon>
        <taxon>Embryophyta</taxon>
        <taxon>Tracheophyta</taxon>
        <taxon>Spermatophyta</taxon>
        <taxon>Magnoliopsida</taxon>
        <taxon>eudicotyledons</taxon>
        <taxon>Gunneridae</taxon>
        <taxon>Pentapetalae</taxon>
        <taxon>asterids</taxon>
        <taxon>lamiids</taxon>
        <taxon>Solanales</taxon>
        <taxon>Solanaceae</taxon>
        <taxon>Solanoideae</taxon>
        <taxon>Capsiceae</taxon>
        <taxon>Capsicum</taxon>
    </lineage>
</organism>
<sequence>MNLAFFRISSSLSQNVEQVVLERNPGSWNQIFGVVFLDNPIGTGFSIASRPEEIPRIQYDVAKHIFIAMKEFVGLDKLFENRPIYVTGASYADRLLIFPGSVLYINVRNGYVEFFSLLLGLFKNVNGLGEVVLCKKLMDSDVNSWGKGLKVVKDERDSTNAPRRSLNPFLAVLATLCVEDELTNVLLSVGTGTSL</sequence>
<dbReference type="SUPFAM" id="SSF53474">
    <property type="entry name" value="alpha/beta-Hydrolases"/>
    <property type="match status" value="1"/>
</dbReference>
<dbReference type="InterPro" id="IPR001563">
    <property type="entry name" value="Peptidase_S10"/>
</dbReference>
<dbReference type="OrthoDB" id="443318at2759"/>
<dbReference type="AlphaFoldDB" id="A0A2G2VZS2"/>
<evidence type="ECO:0000256" key="1">
    <source>
        <dbReference type="ARBA" id="ARBA00009431"/>
    </source>
</evidence>
<name>A0A2G2VZS2_CAPBA</name>
<dbReference type="GO" id="GO:0004185">
    <property type="term" value="F:serine-type carboxypeptidase activity"/>
    <property type="evidence" value="ECO:0007669"/>
    <property type="project" value="InterPro"/>
</dbReference>
<evidence type="ECO:0000313" key="3">
    <source>
        <dbReference type="Proteomes" id="UP000224567"/>
    </source>
</evidence>
<protein>
    <submittedName>
        <fullName evidence="2">Uncharacterized protein</fullName>
    </submittedName>
</protein>
<proteinExistence type="inferred from homology"/>
<dbReference type="PANTHER" id="PTHR11802:SF454">
    <property type="entry name" value="SERINE CARBOXYPEPTIDASE-LIKE 50"/>
    <property type="match status" value="1"/>
</dbReference>
<dbReference type="GO" id="GO:0006508">
    <property type="term" value="P:proteolysis"/>
    <property type="evidence" value="ECO:0007669"/>
    <property type="project" value="InterPro"/>
</dbReference>
<reference evidence="2 3" key="1">
    <citation type="journal article" date="2017" name="Genome Biol.">
        <title>New reference genome sequences of hot pepper reveal the massive evolution of plant disease-resistance genes by retroduplication.</title>
        <authorList>
            <person name="Kim S."/>
            <person name="Park J."/>
            <person name="Yeom S.I."/>
            <person name="Kim Y.M."/>
            <person name="Seo E."/>
            <person name="Kim K.T."/>
            <person name="Kim M.S."/>
            <person name="Lee J.M."/>
            <person name="Cheong K."/>
            <person name="Shin H.S."/>
            <person name="Kim S.B."/>
            <person name="Han K."/>
            <person name="Lee J."/>
            <person name="Park M."/>
            <person name="Lee H.A."/>
            <person name="Lee H.Y."/>
            <person name="Lee Y."/>
            <person name="Oh S."/>
            <person name="Lee J.H."/>
            <person name="Choi E."/>
            <person name="Choi E."/>
            <person name="Lee S.E."/>
            <person name="Jeon J."/>
            <person name="Kim H."/>
            <person name="Choi G."/>
            <person name="Song H."/>
            <person name="Lee J."/>
            <person name="Lee S.C."/>
            <person name="Kwon J.K."/>
            <person name="Lee H.Y."/>
            <person name="Koo N."/>
            <person name="Hong Y."/>
            <person name="Kim R.W."/>
            <person name="Kang W.H."/>
            <person name="Huh J.H."/>
            <person name="Kang B.C."/>
            <person name="Yang T.J."/>
            <person name="Lee Y.H."/>
            <person name="Bennetzen J.L."/>
            <person name="Choi D."/>
        </authorList>
    </citation>
    <scope>NUCLEOTIDE SEQUENCE [LARGE SCALE GENOMIC DNA]</scope>
    <source>
        <strain evidence="3">cv. PBC81</strain>
    </source>
</reference>
<evidence type="ECO:0000313" key="2">
    <source>
        <dbReference type="EMBL" id="PHT38461.1"/>
    </source>
</evidence>
<dbReference type="Proteomes" id="UP000224567">
    <property type="component" value="Unassembled WGS sequence"/>
</dbReference>
<dbReference type="Pfam" id="PF00450">
    <property type="entry name" value="Peptidase_S10"/>
    <property type="match status" value="1"/>
</dbReference>
<comment type="caution">
    <text evidence="2">The sequence shown here is derived from an EMBL/GenBank/DDBJ whole genome shotgun (WGS) entry which is preliminary data.</text>
</comment>
<keyword evidence="3" id="KW-1185">Reference proteome</keyword>
<comment type="similarity">
    <text evidence="1">Belongs to the peptidase S10 family.</text>
</comment>
<dbReference type="EMBL" id="MLFT02000009">
    <property type="protein sequence ID" value="PHT38461.1"/>
    <property type="molecule type" value="Genomic_DNA"/>
</dbReference>